<sequence>MKKRNTYVFTCALIAALGGLLFGFDTAVISGAEKSIQEMFGLDGFWHGFTVAIALIGTIVGAMTAGKPADKFGRKKVLLVIAAIYGITALVTAMTSDWTIFVTFRFIGGIGVGASSVIGPMYIAEIAPAHLRGRLVGMFQLNVVSGILLAFFSNYLISSIVETESWRWMLGVQAIPSAIFFFLLFYIPASPRLLVLKGKSVEALGLLKRLASLNPEKELKEIEESMIEDSNSGNANLFSKAYRFPVLLAILIAIFNQLSGINAIMYYAPRIFEMTGFGKDDALLQSVVIGATNFIFTLLAMTVIDKIGRKKLLLIGSTGMVFFLGLVAKTLFEGSTANILVVAYLVGFIACFAFSQGAVIWVFISEIFPNKVRAKGQALGSFTHWIMAAMVSWMFPAIAESGVNGGGVAFTIFSVAMMVQLIVVFKFFPETKGKSLEQIQKELKRA</sequence>
<feature type="transmembrane region" description="Helical" evidence="8">
    <location>
        <begin position="338"/>
        <end position="364"/>
    </location>
</feature>
<feature type="transmembrane region" description="Helical" evidence="8">
    <location>
        <begin position="407"/>
        <end position="428"/>
    </location>
</feature>
<dbReference type="NCBIfam" id="TIGR00879">
    <property type="entry name" value="SP"/>
    <property type="match status" value="1"/>
</dbReference>
<dbReference type="InterPro" id="IPR003663">
    <property type="entry name" value="Sugar/inositol_transpt"/>
</dbReference>
<feature type="transmembrane region" description="Helical" evidence="8">
    <location>
        <begin position="100"/>
        <end position="123"/>
    </location>
</feature>
<dbReference type="InterPro" id="IPR020846">
    <property type="entry name" value="MFS_dom"/>
</dbReference>
<dbReference type="InterPro" id="IPR005829">
    <property type="entry name" value="Sugar_transporter_CS"/>
</dbReference>
<evidence type="ECO:0000256" key="7">
    <source>
        <dbReference type="RuleBase" id="RU003346"/>
    </source>
</evidence>
<feature type="transmembrane region" description="Helical" evidence="8">
    <location>
        <begin position="282"/>
        <end position="300"/>
    </location>
</feature>
<comment type="subcellular location">
    <subcellularLocation>
        <location evidence="1">Membrane</location>
        <topology evidence="1">Multi-pass membrane protein</topology>
    </subcellularLocation>
</comment>
<comment type="caution">
    <text evidence="10">The sequence shown here is derived from an EMBL/GenBank/DDBJ whole genome shotgun (WGS) entry which is preliminary data.</text>
</comment>
<protein>
    <submittedName>
        <fullName evidence="10">Sugar porter family MFS transporter</fullName>
    </submittedName>
</protein>
<dbReference type="PROSITE" id="PS00217">
    <property type="entry name" value="SUGAR_TRANSPORT_2"/>
    <property type="match status" value="1"/>
</dbReference>
<dbReference type="PANTHER" id="PTHR48020">
    <property type="entry name" value="PROTON MYO-INOSITOL COTRANSPORTER"/>
    <property type="match status" value="1"/>
</dbReference>
<evidence type="ECO:0000256" key="2">
    <source>
        <dbReference type="ARBA" id="ARBA00010992"/>
    </source>
</evidence>
<keyword evidence="11" id="KW-1185">Reference proteome</keyword>
<proteinExistence type="inferred from homology"/>
<keyword evidence="6 8" id="KW-0472">Membrane</keyword>
<dbReference type="SUPFAM" id="SSF103473">
    <property type="entry name" value="MFS general substrate transporter"/>
    <property type="match status" value="1"/>
</dbReference>
<dbReference type="PRINTS" id="PR00171">
    <property type="entry name" value="SUGRTRNSPORT"/>
</dbReference>
<feature type="transmembrane region" description="Helical" evidence="8">
    <location>
        <begin position="376"/>
        <end position="395"/>
    </location>
</feature>
<reference evidence="10 11" key="1">
    <citation type="submission" date="2022-01" db="EMBL/GenBank/DDBJ databases">
        <title>Labilibaculum sp. nov, a marine bacterium isolated from Antarctica.</title>
        <authorList>
            <person name="Dai W."/>
        </authorList>
    </citation>
    <scope>NUCLEOTIDE SEQUENCE [LARGE SCALE GENOMIC DNA]</scope>
    <source>
        <strain evidence="10 11">DW002</strain>
    </source>
</reference>
<feature type="transmembrane region" description="Helical" evidence="8">
    <location>
        <begin position="168"/>
        <end position="187"/>
    </location>
</feature>
<dbReference type="Proteomes" id="UP001528920">
    <property type="component" value="Unassembled WGS sequence"/>
</dbReference>
<dbReference type="RefSeq" id="WP_275109437.1">
    <property type="nucleotide sequence ID" value="NZ_JAKJSC010000001.1"/>
</dbReference>
<dbReference type="PROSITE" id="PS00216">
    <property type="entry name" value="SUGAR_TRANSPORT_1"/>
    <property type="match status" value="2"/>
</dbReference>
<comment type="similarity">
    <text evidence="2 7">Belongs to the major facilitator superfamily. Sugar transporter (TC 2.A.1.1) family.</text>
</comment>
<feature type="transmembrane region" description="Helical" evidence="8">
    <location>
        <begin position="135"/>
        <end position="156"/>
    </location>
</feature>
<evidence type="ECO:0000313" key="11">
    <source>
        <dbReference type="Proteomes" id="UP001528920"/>
    </source>
</evidence>
<dbReference type="PROSITE" id="PS50850">
    <property type="entry name" value="MFS"/>
    <property type="match status" value="1"/>
</dbReference>
<feature type="transmembrane region" description="Helical" evidence="8">
    <location>
        <begin position="246"/>
        <end position="267"/>
    </location>
</feature>
<evidence type="ECO:0000256" key="8">
    <source>
        <dbReference type="SAM" id="Phobius"/>
    </source>
</evidence>
<accession>A0ABT5VRP0</accession>
<dbReference type="InterPro" id="IPR036259">
    <property type="entry name" value="MFS_trans_sf"/>
</dbReference>
<dbReference type="EMBL" id="JAKJSC010000001">
    <property type="protein sequence ID" value="MDE5418102.1"/>
    <property type="molecule type" value="Genomic_DNA"/>
</dbReference>
<name>A0ABT5VRP0_9BACT</name>
<evidence type="ECO:0000256" key="1">
    <source>
        <dbReference type="ARBA" id="ARBA00004141"/>
    </source>
</evidence>
<keyword evidence="3 7" id="KW-0813">Transport</keyword>
<evidence type="ECO:0000256" key="3">
    <source>
        <dbReference type="ARBA" id="ARBA00022448"/>
    </source>
</evidence>
<evidence type="ECO:0000256" key="4">
    <source>
        <dbReference type="ARBA" id="ARBA00022692"/>
    </source>
</evidence>
<feature type="transmembrane region" description="Helical" evidence="8">
    <location>
        <begin position="7"/>
        <end position="24"/>
    </location>
</feature>
<dbReference type="Gene3D" id="1.20.1250.20">
    <property type="entry name" value="MFS general substrate transporter like domains"/>
    <property type="match status" value="1"/>
</dbReference>
<evidence type="ECO:0000313" key="10">
    <source>
        <dbReference type="EMBL" id="MDE5418102.1"/>
    </source>
</evidence>
<feature type="transmembrane region" description="Helical" evidence="8">
    <location>
        <begin position="77"/>
        <end position="94"/>
    </location>
</feature>
<dbReference type="Pfam" id="PF00083">
    <property type="entry name" value="Sugar_tr"/>
    <property type="match status" value="1"/>
</dbReference>
<evidence type="ECO:0000256" key="6">
    <source>
        <dbReference type="ARBA" id="ARBA00023136"/>
    </source>
</evidence>
<dbReference type="InterPro" id="IPR005828">
    <property type="entry name" value="MFS_sugar_transport-like"/>
</dbReference>
<evidence type="ECO:0000256" key="5">
    <source>
        <dbReference type="ARBA" id="ARBA00022989"/>
    </source>
</evidence>
<organism evidence="10 11">
    <name type="scientific">Paralabilibaculum antarcticum</name>
    <dbReference type="NCBI Taxonomy" id="2912572"/>
    <lineage>
        <taxon>Bacteria</taxon>
        <taxon>Pseudomonadati</taxon>
        <taxon>Bacteroidota</taxon>
        <taxon>Bacteroidia</taxon>
        <taxon>Marinilabiliales</taxon>
        <taxon>Marinifilaceae</taxon>
        <taxon>Paralabilibaculum</taxon>
    </lineage>
</organism>
<feature type="transmembrane region" description="Helical" evidence="8">
    <location>
        <begin position="44"/>
        <end position="65"/>
    </location>
</feature>
<dbReference type="InterPro" id="IPR050814">
    <property type="entry name" value="Myo-inositol_Transporter"/>
</dbReference>
<feature type="transmembrane region" description="Helical" evidence="8">
    <location>
        <begin position="312"/>
        <end position="332"/>
    </location>
</feature>
<evidence type="ECO:0000259" key="9">
    <source>
        <dbReference type="PROSITE" id="PS50850"/>
    </source>
</evidence>
<feature type="domain" description="Major facilitator superfamily (MFS) profile" evidence="9">
    <location>
        <begin position="11"/>
        <end position="432"/>
    </location>
</feature>
<gene>
    <name evidence="10" type="ORF">L3049_08780</name>
</gene>
<keyword evidence="5 8" id="KW-1133">Transmembrane helix</keyword>
<dbReference type="PANTHER" id="PTHR48020:SF12">
    <property type="entry name" value="PROTON MYO-INOSITOL COTRANSPORTER"/>
    <property type="match status" value="1"/>
</dbReference>
<keyword evidence="4 8" id="KW-0812">Transmembrane</keyword>